<dbReference type="PANTHER" id="PTHR34496:SF10">
    <property type="entry name" value="GLCNAC TRANSFERASE"/>
    <property type="match status" value="1"/>
</dbReference>
<proteinExistence type="predicted"/>
<dbReference type="InterPro" id="IPR029044">
    <property type="entry name" value="Nucleotide-diphossugar_trans"/>
</dbReference>
<organism evidence="1">
    <name type="scientific">viral metagenome</name>
    <dbReference type="NCBI Taxonomy" id="1070528"/>
    <lineage>
        <taxon>unclassified sequences</taxon>
        <taxon>metagenomes</taxon>
        <taxon>organismal metagenomes</taxon>
    </lineage>
</organism>
<protein>
    <recommendedName>
        <fullName evidence="2">Glycosyltransferase 2-like domain-containing protein</fullName>
    </recommendedName>
</protein>
<dbReference type="PANTHER" id="PTHR34496">
    <property type="entry name" value="GLCNAC TRANSFERASE-RELATED"/>
    <property type="match status" value="1"/>
</dbReference>
<evidence type="ECO:0000313" key="1">
    <source>
        <dbReference type="EMBL" id="QHT38286.1"/>
    </source>
</evidence>
<evidence type="ECO:0008006" key="2">
    <source>
        <dbReference type="Google" id="ProtNLM"/>
    </source>
</evidence>
<dbReference type="SUPFAM" id="SSF53448">
    <property type="entry name" value="Nucleotide-diphospho-sugar transferases"/>
    <property type="match status" value="1"/>
</dbReference>
<sequence length="282" mass="32623">MTNDTIFISIVTYRDPQAQVTVRDIIKNADHPKNITIAVIEQNLPNDKFRVKAEPNVKVMRNVEAKGPAWARFLASTLHGNEKWYLQIDSHMKFCPGWDTDILQQIKPFEKEKCVFTCYPPQNLPTSDIPVKSITQKWAKDKDDHIIACGSIIPATKEPSIGFFVSANFLFFLADPFLKEIPFDPNLQHIFQGEEILLSARLFTRGWTVFHPGKCVCSHEYGRHDCPKIWVDSPEFRKLNKDAVQRYRYLTHQLSDKPPPSLYGEGTVRTMKEWKDKIKLFD</sequence>
<dbReference type="Pfam" id="PF11397">
    <property type="entry name" value="GlcNAc"/>
    <property type="match status" value="2"/>
</dbReference>
<dbReference type="AlphaFoldDB" id="A0A6C0F8X0"/>
<name>A0A6C0F8X0_9ZZZZ</name>
<dbReference type="EMBL" id="MN738829">
    <property type="protein sequence ID" value="QHT38286.1"/>
    <property type="molecule type" value="Genomic_DNA"/>
</dbReference>
<dbReference type="InterPro" id="IPR021067">
    <property type="entry name" value="Glycosyltransferase"/>
</dbReference>
<reference evidence="1" key="1">
    <citation type="journal article" date="2020" name="Nature">
        <title>Giant virus diversity and host interactions through global metagenomics.</title>
        <authorList>
            <person name="Schulz F."/>
            <person name="Roux S."/>
            <person name="Paez-Espino D."/>
            <person name="Jungbluth S."/>
            <person name="Walsh D.A."/>
            <person name="Denef V.J."/>
            <person name="McMahon K.D."/>
            <person name="Konstantinidis K.T."/>
            <person name="Eloe-Fadrosh E.A."/>
            <person name="Kyrpides N.C."/>
            <person name="Woyke T."/>
        </authorList>
    </citation>
    <scope>NUCLEOTIDE SEQUENCE</scope>
    <source>
        <strain evidence="1">GVMAG-S-ERX556101-89</strain>
    </source>
</reference>
<dbReference type="Gene3D" id="3.90.550.10">
    <property type="entry name" value="Spore Coat Polysaccharide Biosynthesis Protein SpsA, Chain A"/>
    <property type="match status" value="1"/>
</dbReference>
<accession>A0A6C0F8X0</accession>